<name>A0A4Y3R507_STRCI</name>
<dbReference type="AlphaFoldDB" id="A0A4Y3R507"/>
<keyword evidence="1" id="KW-0812">Transmembrane</keyword>
<gene>
    <name evidence="2" type="ORF">SCA03_43790</name>
</gene>
<feature type="transmembrane region" description="Helical" evidence="1">
    <location>
        <begin position="145"/>
        <end position="166"/>
    </location>
</feature>
<keyword evidence="1" id="KW-1133">Transmembrane helix</keyword>
<feature type="transmembrane region" description="Helical" evidence="1">
    <location>
        <begin position="100"/>
        <end position="124"/>
    </location>
</feature>
<dbReference type="Proteomes" id="UP000319210">
    <property type="component" value="Unassembled WGS sequence"/>
</dbReference>
<keyword evidence="1" id="KW-0472">Membrane</keyword>
<evidence type="ECO:0000256" key="1">
    <source>
        <dbReference type="SAM" id="Phobius"/>
    </source>
</evidence>
<evidence type="ECO:0000313" key="3">
    <source>
        <dbReference type="Proteomes" id="UP000319210"/>
    </source>
</evidence>
<feature type="transmembrane region" description="Helical" evidence="1">
    <location>
        <begin position="70"/>
        <end position="88"/>
    </location>
</feature>
<dbReference type="OrthoDB" id="4544430at2"/>
<dbReference type="NCBIfam" id="NF041646">
    <property type="entry name" value="VC0807_fam"/>
    <property type="match status" value="1"/>
</dbReference>
<evidence type="ECO:0008006" key="4">
    <source>
        <dbReference type="Google" id="ProtNLM"/>
    </source>
</evidence>
<protein>
    <recommendedName>
        <fullName evidence="4">DUF3159 domain-containing protein</fullName>
    </recommendedName>
</protein>
<accession>A0A4Y3R507</accession>
<reference evidence="2 3" key="1">
    <citation type="submission" date="2019-06" db="EMBL/GenBank/DDBJ databases">
        <title>Whole genome shotgun sequence of Streptomyces cacaoi subsp. cacaoi NBRC 12748.</title>
        <authorList>
            <person name="Hosoyama A."/>
            <person name="Uohara A."/>
            <person name="Ohji S."/>
            <person name="Ichikawa N."/>
        </authorList>
    </citation>
    <scope>NUCLEOTIDE SEQUENCE [LARGE SCALE GENOMIC DNA]</scope>
    <source>
        <strain evidence="2 3">NBRC 12748</strain>
    </source>
</reference>
<feature type="transmembrane region" description="Helical" evidence="1">
    <location>
        <begin position="172"/>
        <end position="192"/>
    </location>
</feature>
<organism evidence="2 3">
    <name type="scientific">Streptomyces cacaoi</name>
    <dbReference type="NCBI Taxonomy" id="1898"/>
    <lineage>
        <taxon>Bacteria</taxon>
        <taxon>Bacillati</taxon>
        <taxon>Actinomycetota</taxon>
        <taxon>Actinomycetes</taxon>
        <taxon>Kitasatosporales</taxon>
        <taxon>Streptomycetaceae</taxon>
        <taxon>Streptomyces</taxon>
    </lineage>
</organism>
<comment type="caution">
    <text evidence="2">The sequence shown here is derived from an EMBL/GenBank/DDBJ whole genome shotgun (WGS) entry which is preliminary data.</text>
</comment>
<sequence>MTEKPPPARAARGRLRRVGRLALDLGVSPLAYYGLSALGVASVHALLAAAIVAACWVLLTALLDGKVDGLALFILAMYGVMFALAAAAHDERLLLTRDPLTSGLAGLVFLGSCATSKPATAYLATKLHGGQPADPRVRRAHVVESLVLGVGLLAEAAVRMVLAFVLPVDVAAGLGPAIEFVVLPVLVAWMFWHRRRAAAPPNPRRTEPTA</sequence>
<keyword evidence="3" id="KW-1185">Reference proteome</keyword>
<proteinExistence type="predicted"/>
<feature type="transmembrane region" description="Helical" evidence="1">
    <location>
        <begin position="45"/>
        <end position="63"/>
    </location>
</feature>
<evidence type="ECO:0000313" key="2">
    <source>
        <dbReference type="EMBL" id="GEB51828.1"/>
    </source>
</evidence>
<dbReference type="EMBL" id="BJMM01000024">
    <property type="protein sequence ID" value="GEB51828.1"/>
    <property type="molecule type" value="Genomic_DNA"/>
</dbReference>